<keyword evidence="1" id="KW-1133">Transmembrane helix</keyword>
<proteinExistence type="predicted"/>
<dbReference type="Proteomes" id="UP000064844">
    <property type="component" value="Chromosome"/>
</dbReference>
<feature type="transmembrane region" description="Helical" evidence="1">
    <location>
        <begin position="112"/>
        <end position="132"/>
    </location>
</feature>
<dbReference type="AlphaFoldDB" id="A0A0S2W5H0"/>
<feature type="transmembrane region" description="Helical" evidence="1">
    <location>
        <begin position="35"/>
        <end position="58"/>
    </location>
</feature>
<evidence type="ECO:0000256" key="1">
    <source>
        <dbReference type="SAM" id="Phobius"/>
    </source>
</evidence>
<dbReference type="RefSeq" id="WP_058117997.1">
    <property type="nucleotide sequence ID" value="NZ_CP011307.1"/>
</dbReference>
<dbReference type="EMBL" id="CP011307">
    <property type="protein sequence ID" value="ALP94514.1"/>
    <property type="molecule type" value="Genomic_DNA"/>
</dbReference>
<keyword evidence="3" id="KW-1185">Reference proteome</keyword>
<feature type="transmembrane region" description="Helical" evidence="1">
    <location>
        <begin position="219"/>
        <end position="245"/>
    </location>
</feature>
<protein>
    <submittedName>
        <fullName evidence="2">Membrane protein, putative</fullName>
    </submittedName>
</protein>
<dbReference type="PANTHER" id="PTHR37814">
    <property type="entry name" value="CONSERVED MEMBRANE PROTEIN"/>
    <property type="match status" value="1"/>
</dbReference>
<evidence type="ECO:0000313" key="3">
    <source>
        <dbReference type="Proteomes" id="UP000064844"/>
    </source>
</evidence>
<feature type="transmembrane region" description="Helical" evidence="1">
    <location>
        <begin position="144"/>
        <end position="165"/>
    </location>
</feature>
<feature type="transmembrane region" description="Helical" evidence="1">
    <location>
        <begin position="299"/>
        <end position="319"/>
    </location>
</feature>
<sequence length="357" mass="37693">MKKISVLEIATVFTGSFLGAGFLSGQELLQFFGVFGGYGLAGMVLAIAAFCLFSLLVMDIAKRTGKTEFDRIIVPWELPWLRGIVSGVFLFFLFDVMVAMIAGAGALLEQVFGLPAIAGNAAITLLVLAVALTGAAGMLASFNIVVPLLVVAAIVIGAGACLRLPMGPIEARPFASGNPLLGNWFFSALSFISYNMMAAVSILVPLTEGMEEKRTIHKGLAAGAVLLTLIFVCILLPMILFHALVGAAELPMLSLAYSLTPVLGLIYAVLLFAGMFTAALSSLFAITTRVQQRTGGALISRRFIPLLCALAFVGSIFGFKNVVSFVYPICGYIGFFALAGILLHFFLLRRSGVGAGN</sequence>
<evidence type="ECO:0000313" key="2">
    <source>
        <dbReference type="EMBL" id="ALP94514.1"/>
    </source>
</evidence>
<feature type="transmembrane region" description="Helical" evidence="1">
    <location>
        <begin position="79"/>
        <end position="106"/>
    </location>
</feature>
<feature type="transmembrane region" description="Helical" evidence="1">
    <location>
        <begin position="185"/>
        <end position="207"/>
    </location>
</feature>
<keyword evidence="1" id="KW-0472">Membrane</keyword>
<reference evidence="2 3" key="1">
    <citation type="journal article" date="2015" name="Nat. Commun.">
        <title>Production of butyrate from lysine and the Amadori product fructoselysine by a human gut commensal.</title>
        <authorList>
            <person name="Bui T.P."/>
            <person name="Ritari J."/>
            <person name="Boeren S."/>
            <person name="de Waard P."/>
            <person name="Plugge C.M."/>
            <person name="de Vos W.M."/>
        </authorList>
    </citation>
    <scope>NUCLEOTIDE SEQUENCE [LARGE SCALE GENOMIC DNA]</scope>
    <source>
        <strain evidence="2 3">AF211</strain>
    </source>
</reference>
<name>A0A0S2W5H0_9FIRM</name>
<dbReference type="InterPro" id="IPR038728">
    <property type="entry name" value="YkvI-like"/>
</dbReference>
<dbReference type="eggNOG" id="COG3949">
    <property type="taxonomic scope" value="Bacteria"/>
</dbReference>
<feature type="transmembrane region" description="Helical" evidence="1">
    <location>
        <begin position="265"/>
        <end position="287"/>
    </location>
</feature>
<dbReference type="STRING" id="1297617.IB211_02123"/>
<dbReference type="PANTHER" id="PTHR37814:SF1">
    <property type="entry name" value="MEMBRANE PROTEIN"/>
    <property type="match status" value="1"/>
</dbReference>
<organism evidence="2 3">
    <name type="scientific">Intestinimonas butyriciproducens</name>
    <dbReference type="NCBI Taxonomy" id="1297617"/>
    <lineage>
        <taxon>Bacteria</taxon>
        <taxon>Bacillati</taxon>
        <taxon>Bacillota</taxon>
        <taxon>Clostridia</taxon>
        <taxon>Eubacteriales</taxon>
        <taxon>Intestinimonas</taxon>
    </lineage>
</organism>
<reference evidence="3" key="2">
    <citation type="submission" date="2015-04" db="EMBL/GenBank/DDBJ databases">
        <title>A butyrogenic pathway from the amino acid lysine in a human gut commensal.</title>
        <authorList>
            <person name="de Vos W.M."/>
            <person name="Bui N.T.P."/>
            <person name="Plugge C.M."/>
            <person name="Ritari J."/>
        </authorList>
    </citation>
    <scope>NUCLEOTIDE SEQUENCE [LARGE SCALE GENOMIC DNA]</scope>
    <source>
        <strain evidence="3">AF211</strain>
    </source>
</reference>
<feature type="transmembrane region" description="Helical" evidence="1">
    <location>
        <begin position="325"/>
        <end position="348"/>
    </location>
</feature>
<keyword evidence="1" id="KW-0812">Transmembrane</keyword>
<dbReference type="KEGG" id="ibu:IB211_02123"/>
<gene>
    <name evidence="2" type="ORF">IB211_02123</name>
</gene>
<accession>A0A0S2W5H0</accession>